<sequence>MEKPTVDDYLKKGIYGQKEINPEEKRTFLGTFRERIIVALTQSQVREQGTYKEVEELMSRNREAKLYLNGSLDFKYLRDYIQIADQLSIDYLVVSNQEKETDIGLVLAHDHAIDKEDIFIEEHTEKDDLEKDEKGLSAFLSRLFRP</sequence>
<dbReference type="Gene3D" id="3.30.1330.30">
    <property type="match status" value="1"/>
</dbReference>
<organism evidence="1 2">
    <name type="scientific">Halalkalibacterium halodurans (strain ATCC BAA-125 / DSM 18197 / FERM 7344 / JCM 9153 / C-125)</name>
    <name type="common">Bacillus halodurans</name>
    <dbReference type="NCBI Taxonomy" id="272558"/>
    <lineage>
        <taxon>Bacteria</taxon>
        <taxon>Bacillati</taxon>
        <taxon>Bacillota</taxon>
        <taxon>Bacilli</taxon>
        <taxon>Bacillales</taxon>
        <taxon>Bacillaceae</taxon>
        <taxon>Halalkalibacterium (ex Joshi et al. 2022)</taxon>
    </lineage>
</organism>
<dbReference type="HOGENOM" id="CLU_111531_1_1_9"/>
<keyword evidence="2" id="KW-1185">Reference proteome</keyword>
<dbReference type="eggNOG" id="COG5506">
    <property type="taxonomic scope" value="Bacteria"/>
</dbReference>
<accession>Q9K7K9</accession>
<dbReference type="OrthoDB" id="95278at2"/>
<dbReference type="EMBL" id="BA000004">
    <property type="protein sequence ID" value="BAB07071.1"/>
    <property type="molecule type" value="Genomic_DNA"/>
</dbReference>
<dbReference type="InterPro" id="IPR012543">
    <property type="entry name" value="DUF1694"/>
</dbReference>
<dbReference type="PIR" id="H84068">
    <property type="entry name" value="H84068"/>
</dbReference>
<dbReference type="Pfam" id="PF07997">
    <property type="entry name" value="DUF1694"/>
    <property type="match status" value="1"/>
</dbReference>
<name>Q9K7K9_HALH5</name>
<reference evidence="1 2" key="1">
    <citation type="journal article" date="2000" name="Nucleic Acids Res.">
        <title>Complete genome sequence of the alkaliphilic bacterium Bacillus halodurans and genomic sequence comparison with Bacillus subtilis.</title>
        <authorList>
            <person name="Takami H."/>
            <person name="Nakasone K."/>
            <person name="Takaki Y."/>
            <person name="Maeno G."/>
            <person name="Sasaki R."/>
            <person name="Masui N."/>
            <person name="Fuji F."/>
            <person name="Hirama C."/>
            <person name="Nakamura Y."/>
            <person name="Ogasawara N."/>
            <person name="Kuhara S."/>
            <person name="Horikoshi K."/>
        </authorList>
    </citation>
    <scope>NUCLEOTIDE SEQUENCE [LARGE SCALE GENOMIC DNA]</scope>
    <source>
        <strain evidence="2">ATCC BAA-125 / DSM 18197 / FERM 7344 / JCM 9153 / C-125</strain>
    </source>
</reference>
<dbReference type="Proteomes" id="UP000001258">
    <property type="component" value="Chromosome"/>
</dbReference>
<dbReference type="STRING" id="272558.gene:10729265"/>
<dbReference type="KEGG" id="bha:BH3352"/>
<evidence type="ECO:0000313" key="2">
    <source>
        <dbReference type="Proteomes" id="UP000001258"/>
    </source>
</evidence>
<dbReference type="InterPro" id="IPR029064">
    <property type="entry name" value="Ribosomal_eL30-like_sf"/>
</dbReference>
<dbReference type="PIRSF" id="PIRSF034303">
    <property type="entry name" value="DUF1694"/>
    <property type="match status" value="1"/>
</dbReference>
<dbReference type="AlphaFoldDB" id="Q9K7K9"/>
<dbReference type="RefSeq" id="WP_010899493.1">
    <property type="nucleotide sequence ID" value="NC_002570.2"/>
</dbReference>
<evidence type="ECO:0000313" key="1">
    <source>
        <dbReference type="EMBL" id="BAB07071.1"/>
    </source>
</evidence>
<dbReference type="SUPFAM" id="SSF160515">
    <property type="entry name" value="YueI-like"/>
    <property type="match status" value="1"/>
</dbReference>
<gene>
    <name evidence="1" type="ordered locus">BH3352</name>
</gene>
<proteinExistence type="predicted"/>
<protein>
    <submittedName>
        <fullName evidence="1">BH3352 protein</fullName>
    </submittedName>
</protein>